<proteinExistence type="predicted"/>
<evidence type="ECO:0000313" key="3">
    <source>
        <dbReference type="Proteomes" id="UP000887159"/>
    </source>
</evidence>
<dbReference type="EMBL" id="BMAU01021362">
    <property type="protein sequence ID" value="GFY23150.1"/>
    <property type="molecule type" value="Genomic_DNA"/>
</dbReference>
<dbReference type="AlphaFoldDB" id="A0A8X6VVE9"/>
<organism evidence="2 3">
    <name type="scientific">Trichonephila clavipes</name>
    <name type="common">Golden silk orbweaver</name>
    <name type="synonym">Nephila clavipes</name>
    <dbReference type="NCBI Taxonomy" id="2585209"/>
    <lineage>
        <taxon>Eukaryota</taxon>
        <taxon>Metazoa</taxon>
        <taxon>Ecdysozoa</taxon>
        <taxon>Arthropoda</taxon>
        <taxon>Chelicerata</taxon>
        <taxon>Arachnida</taxon>
        <taxon>Araneae</taxon>
        <taxon>Araneomorphae</taxon>
        <taxon>Entelegynae</taxon>
        <taxon>Araneoidea</taxon>
        <taxon>Nephilidae</taxon>
        <taxon>Trichonephila</taxon>
    </lineage>
</organism>
<dbReference type="Proteomes" id="UP000887159">
    <property type="component" value="Unassembled WGS sequence"/>
</dbReference>
<comment type="caution">
    <text evidence="2">The sequence shown here is derived from an EMBL/GenBank/DDBJ whole genome shotgun (WGS) entry which is preliminary data.</text>
</comment>
<keyword evidence="3" id="KW-1185">Reference proteome</keyword>
<gene>
    <name evidence="2" type="ORF">TNCV_3763901</name>
</gene>
<name>A0A8X6VVE9_TRICX</name>
<accession>A0A8X6VVE9</accession>
<evidence type="ECO:0000313" key="2">
    <source>
        <dbReference type="EMBL" id="GFY23150.1"/>
    </source>
</evidence>
<reference evidence="2" key="1">
    <citation type="submission" date="2020-08" db="EMBL/GenBank/DDBJ databases">
        <title>Multicomponent nature underlies the extraordinary mechanical properties of spider dragline silk.</title>
        <authorList>
            <person name="Kono N."/>
            <person name="Nakamura H."/>
            <person name="Mori M."/>
            <person name="Yoshida Y."/>
            <person name="Ohtoshi R."/>
            <person name="Malay A.D."/>
            <person name="Moran D.A.P."/>
            <person name="Tomita M."/>
            <person name="Numata K."/>
            <person name="Arakawa K."/>
        </authorList>
    </citation>
    <scope>NUCLEOTIDE SEQUENCE</scope>
</reference>
<protein>
    <submittedName>
        <fullName evidence="2">Uncharacterized protein</fullName>
    </submittedName>
</protein>
<evidence type="ECO:0000256" key="1">
    <source>
        <dbReference type="SAM" id="MobiDB-lite"/>
    </source>
</evidence>
<feature type="region of interest" description="Disordered" evidence="1">
    <location>
        <begin position="52"/>
        <end position="81"/>
    </location>
</feature>
<feature type="compositionally biased region" description="Polar residues" evidence="1">
    <location>
        <begin position="64"/>
        <end position="81"/>
    </location>
</feature>
<sequence length="81" mass="9576">MGKEEQKEYNTKEEYTHLLQMMIPAYNKAPFETGIHYRRKTDFFPEEDATMSYSRFEPEPKPTRLQTKGHSSPTGWTTTLN</sequence>